<dbReference type="InterPro" id="IPR003812">
    <property type="entry name" value="Fido"/>
</dbReference>
<dbReference type="EMBL" id="JADKGY010000001">
    <property type="protein sequence ID" value="MBK9980969.1"/>
    <property type="molecule type" value="Genomic_DNA"/>
</dbReference>
<dbReference type="PIRSF" id="PIRSF018297">
    <property type="entry name" value="Doc"/>
    <property type="match status" value="1"/>
</dbReference>
<feature type="domain" description="Fido" evidence="1">
    <location>
        <begin position="2"/>
        <end position="120"/>
    </location>
</feature>
<comment type="caution">
    <text evidence="2">The sequence shown here is derived from an EMBL/GenBank/DDBJ whole genome shotgun (WGS) entry which is preliminary data.</text>
</comment>
<evidence type="ECO:0000313" key="2">
    <source>
        <dbReference type="EMBL" id="MBK9980969.1"/>
    </source>
</evidence>
<dbReference type="Gene3D" id="1.20.120.1870">
    <property type="entry name" value="Fic/DOC protein, Fido domain"/>
    <property type="match status" value="1"/>
</dbReference>
<gene>
    <name evidence="2" type="ORF">IPP15_00860</name>
</gene>
<organism evidence="2 3">
    <name type="scientific">Candidatus Opimibacter skivensis</name>
    <dbReference type="NCBI Taxonomy" id="2982028"/>
    <lineage>
        <taxon>Bacteria</taxon>
        <taxon>Pseudomonadati</taxon>
        <taxon>Bacteroidota</taxon>
        <taxon>Saprospiria</taxon>
        <taxon>Saprospirales</taxon>
        <taxon>Saprospiraceae</taxon>
        <taxon>Candidatus Opimibacter</taxon>
    </lineage>
</organism>
<dbReference type="PANTHER" id="PTHR39426:SF1">
    <property type="entry name" value="HOMOLOGY TO DEATH-ON-CURING PROTEIN OF PHAGE P1"/>
    <property type="match status" value="1"/>
</dbReference>
<name>A0A9D7SRU8_9BACT</name>
<dbReference type="InterPro" id="IPR053737">
    <property type="entry name" value="Type_II_TA_Toxin"/>
</dbReference>
<dbReference type="AlphaFoldDB" id="A0A9D7SRU8"/>
<proteinExistence type="predicted"/>
<dbReference type="GO" id="GO:0016301">
    <property type="term" value="F:kinase activity"/>
    <property type="evidence" value="ECO:0007669"/>
    <property type="project" value="InterPro"/>
</dbReference>
<protein>
    <submittedName>
        <fullName evidence="2">Type II toxin-antitoxin system death-on-curing family toxin</fullName>
    </submittedName>
</protein>
<evidence type="ECO:0000259" key="1">
    <source>
        <dbReference type="PROSITE" id="PS51459"/>
    </source>
</evidence>
<dbReference type="PANTHER" id="PTHR39426">
    <property type="entry name" value="HOMOLOGY TO DEATH-ON-CURING PROTEIN OF PHAGE P1"/>
    <property type="match status" value="1"/>
</dbReference>
<dbReference type="NCBIfam" id="TIGR01550">
    <property type="entry name" value="DOC_P1"/>
    <property type="match status" value="1"/>
</dbReference>
<accession>A0A9D7SRU8</accession>
<reference evidence="2 3" key="1">
    <citation type="submission" date="2020-10" db="EMBL/GenBank/DDBJ databases">
        <title>Connecting structure to function with the recovery of over 1000 high-quality activated sludge metagenome-assembled genomes encoding full-length rRNA genes using long-read sequencing.</title>
        <authorList>
            <person name="Singleton C.M."/>
            <person name="Petriglieri F."/>
            <person name="Kristensen J.M."/>
            <person name="Kirkegaard R.H."/>
            <person name="Michaelsen T.Y."/>
            <person name="Andersen M.H."/>
            <person name="Karst S.M."/>
            <person name="Dueholm M.S."/>
            <person name="Nielsen P.H."/>
            <person name="Albertsen M."/>
        </authorList>
    </citation>
    <scope>NUCLEOTIDE SEQUENCE [LARGE SCALE GENOMIC DNA]</scope>
    <source>
        <strain evidence="2">Ribe_18-Q3-R11-54_MAXAC.273</strain>
    </source>
</reference>
<dbReference type="SUPFAM" id="SSF140931">
    <property type="entry name" value="Fic-like"/>
    <property type="match status" value="1"/>
</dbReference>
<dbReference type="InterPro" id="IPR036597">
    <property type="entry name" value="Fido-like_dom_sf"/>
</dbReference>
<evidence type="ECO:0000313" key="3">
    <source>
        <dbReference type="Proteomes" id="UP000808337"/>
    </source>
</evidence>
<dbReference type="InterPro" id="IPR006440">
    <property type="entry name" value="Doc"/>
</dbReference>
<dbReference type="Proteomes" id="UP000808337">
    <property type="component" value="Unassembled WGS sequence"/>
</dbReference>
<sequence>MISTDEAIGIHKLLIDTFGGSKGIRDKDALQSALFRPYQTFEEKELYPSPENKASAMLEIIISNHPYLDGNKRIGYVLMRLILIENGTDIKASEEEKFEFILEVAKGKVKLEQIKAWIQLRLIKNVL</sequence>
<dbReference type="PROSITE" id="PS51459">
    <property type="entry name" value="FIDO"/>
    <property type="match status" value="1"/>
</dbReference>
<dbReference type="Pfam" id="PF02661">
    <property type="entry name" value="Fic"/>
    <property type="match status" value="1"/>
</dbReference>